<dbReference type="Pfam" id="PF00589">
    <property type="entry name" value="Phage_integrase"/>
    <property type="match status" value="1"/>
</dbReference>
<name>A0A212JIE3_9PROT</name>
<dbReference type="SUPFAM" id="SSF56349">
    <property type="entry name" value="DNA breaking-rejoining enzymes"/>
    <property type="match status" value="1"/>
</dbReference>
<dbReference type="GO" id="GO:0003677">
    <property type="term" value="F:DNA binding"/>
    <property type="evidence" value="ECO:0007669"/>
    <property type="project" value="UniProtKB-UniRule"/>
</dbReference>
<evidence type="ECO:0000259" key="6">
    <source>
        <dbReference type="PROSITE" id="PS51898"/>
    </source>
</evidence>
<dbReference type="GO" id="GO:0015074">
    <property type="term" value="P:DNA integration"/>
    <property type="evidence" value="ECO:0007669"/>
    <property type="project" value="UniProtKB-KW"/>
</dbReference>
<dbReference type="InterPro" id="IPR011010">
    <property type="entry name" value="DNA_brk_join_enz"/>
</dbReference>
<evidence type="ECO:0000256" key="4">
    <source>
        <dbReference type="ARBA" id="ARBA00023172"/>
    </source>
</evidence>
<evidence type="ECO:0000313" key="8">
    <source>
        <dbReference type="EMBL" id="SBV99184.1"/>
    </source>
</evidence>
<dbReference type="Pfam" id="PF20172">
    <property type="entry name" value="DUF6538"/>
    <property type="match status" value="1"/>
</dbReference>
<dbReference type="EMBL" id="FLUO01000001">
    <property type="protein sequence ID" value="SBV99184.1"/>
    <property type="molecule type" value="Genomic_DNA"/>
</dbReference>
<dbReference type="PROSITE" id="PS51898">
    <property type="entry name" value="TYR_RECOMBINASE"/>
    <property type="match status" value="1"/>
</dbReference>
<dbReference type="PROSITE" id="PS51900">
    <property type="entry name" value="CB"/>
    <property type="match status" value="1"/>
</dbReference>
<dbReference type="InterPro" id="IPR046668">
    <property type="entry name" value="DUF6538"/>
</dbReference>
<dbReference type="InterPro" id="IPR002104">
    <property type="entry name" value="Integrase_catalytic"/>
</dbReference>
<reference evidence="8" key="1">
    <citation type="submission" date="2016-04" db="EMBL/GenBank/DDBJ databases">
        <authorList>
            <person name="Evans L.H."/>
            <person name="Alamgir A."/>
            <person name="Owens N."/>
            <person name="Weber N.D."/>
            <person name="Virtaneva K."/>
            <person name="Barbian K."/>
            <person name="Babar A."/>
            <person name="Rosenke K."/>
        </authorList>
    </citation>
    <scope>NUCLEOTIDE SEQUENCE</scope>
    <source>
        <strain evidence="8">86</strain>
    </source>
</reference>
<accession>A0A212JIE3</accession>
<dbReference type="InterPro" id="IPR044068">
    <property type="entry name" value="CB"/>
</dbReference>
<dbReference type="PANTHER" id="PTHR30349">
    <property type="entry name" value="PHAGE INTEGRASE-RELATED"/>
    <property type="match status" value="1"/>
</dbReference>
<evidence type="ECO:0000256" key="3">
    <source>
        <dbReference type="ARBA" id="ARBA00023125"/>
    </source>
</evidence>
<dbReference type="AlphaFoldDB" id="A0A212JIE3"/>
<protein>
    <submittedName>
        <fullName evidence="8">Integrase</fullName>
    </submittedName>
</protein>
<evidence type="ECO:0000256" key="1">
    <source>
        <dbReference type="ARBA" id="ARBA00008857"/>
    </source>
</evidence>
<evidence type="ECO:0000259" key="7">
    <source>
        <dbReference type="PROSITE" id="PS51900"/>
    </source>
</evidence>
<gene>
    <name evidence="8" type="ORF">KL86APRO_11119</name>
</gene>
<proteinExistence type="inferred from homology"/>
<dbReference type="GO" id="GO:0006310">
    <property type="term" value="P:DNA recombination"/>
    <property type="evidence" value="ECO:0007669"/>
    <property type="project" value="UniProtKB-KW"/>
</dbReference>
<feature type="domain" description="Core-binding (CB)" evidence="7">
    <location>
        <begin position="141"/>
        <end position="219"/>
    </location>
</feature>
<dbReference type="InterPro" id="IPR013762">
    <property type="entry name" value="Integrase-like_cat_sf"/>
</dbReference>
<comment type="similarity">
    <text evidence="1">Belongs to the 'phage' integrase family.</text>
</comment>
<sequence length="431" mass="48778">MYLEKRRKRWYAIHEIPEDVRKALGCGKQFFKSLETEDKTMAKRRAALLEVRWLHEIETARKGGTLDHVERDALYWRKVLADTPEDQREIVIGLIADEAQDRVETALAREGIWDERDPRAADLPVYDEAGRFYGIATGKIVRLTEHLDEWLATLDNEAKTKDMKRSTIQRFAEKFPYVTDVRGKPVQLWVNALAAQEGKKAKTIRRILSELRGYWAYLVSIEVVQSDHQPFIQLQVPKANGSKVGSESWVPFSPADVVRLLQAAEARKDDTLADLIRIAMWTGGRIESLCALKVNEVGDGFFDILHDKSEAGRRTVPIHSKLKPTMDRLLKNAKADGYVLPGLTENKYGDRSDAIGKRFGRLKTALGFTEQHVFHSIRKTVATLLENAGVPENVAADIIGHDKPTMTYGLYSGGASLEVKRQALEKIDYPV</sequence>
<dbReference type="PANTHER" id="PTHR30349:SF41">
    <property type="entry name" value="INTEGRASE_RECOMBINASE PROTEIN MJ0367-RELATED"/>
    <property type="match status" value="1"/>
</dbReference>
<keyword evidence="4" id="KW-0233">DNA recombination</keyword>
<keyword evidence="2" id="KW-0229">DNA integration</keyword>
<keyword evidence="3 5" id="KW-0238">DNA-binding</keyword>
<evidence type="ECO:0000256" key="5">
    <source>
        <dbReference type="PROSITE-ProRule" id="PRU01248"/>
    </source>
</evidence>
<dbReference type="Gene3D" id="1.10.443.10">
    <property type="entry name" value="Intergrase catalytic core"/>
    <property type="match status" value="1"/>
</dbReference>
<dbReference type="InterPro" id="IPR050090">
    <property type="entry name" value="Tyrosine_recombinase_XerCD"/>
</dbReference>
<feature type="domain" description="Tyr recombinase" evidence="6">
    <location>
        <begin position="247"/>
        <end position="425"/>
    </location>
</feature>
<organism evidence="8">
    <name type="scientific">uncultured Alphaproteobacteria bacterium</name>
    <dbReference type="NCBI Taxonomy" id="91750"/>
    <lineage>
        <taxon>Bacteria</taxon>
        <taxon>Pseudomonadati</taxon>
        <taxon>Pseudomonadota</taxon>
        <taxon>Alphaproteobacteria</taxon>
        <taxon>environmental samples</taxon>
    </lineage>
</organism>
<evidence type="ECO:0000256" key="2">
    <source>
        <dbReference type="ARBA" id="ARBA00022908"/>
    </source>
</evidence>